<evidence type="ECO:0000259" key="1">
    <source>
        <dbReference type="Pfam" id="PF01106"/>
    </source>
</evidence>
<accession>A0A1I2IZZ8</accession>
<evidence type="ECO:0000313" key="3">
    <source>
        <dbReference type="Proteomes" id="UP000199513"/>
    </source>
</evidence>
<dbReference type="AlphaFoldDB" id="A0A1I2IZZ8"/>
<dbReference type="OrthoDB" id="9796965at2"/>
<protein>
    <submittedName>
        <fullName evidence="2">Fe-S cluster biogenesis protein NfuA, 4Fe-4S-binding domain</fullName>
    </submittedName>
</protein>
<gene>
    <name evidence="2" type="ORF">SAMN04488541_103927</name>
</gene>
<organism evidence="2 3">
    <name type="scientific">Thermoflexibacter ruber</name>
    <dbReference type="NCBI Taxonomy" id="1003"/>
    <lineage>
        <taxon>Bacteria</taxon>
        <taxon>Pseudomonadati</taxon>
        <taxon>Bacteroidota</taxon>
        <taxon>Cytophagia</taxon>
        <taxon>Cytophagales</taxon>
        <taxon>Thermoflexibacteraceae</taxon>
        <taxon>Thermoflexibacter</taxon>
    </lineage>
</organism>
<dbReference type="SUPFAM" id="SSF117916">
    <property type="entry name" value="Fe-S cluster assembly (FSCA) domain-like"/>
    <property type="match status" value="1"/>
</dbReference>
<dbReference type="EMBL" id="FONY01000039">
    <property type="protein sequence ID" value="SFF47769.1"/>
    <property type="molecule type" value="Genomic_DNA"/>
</dbReference>
<dbReference type="InterPro" id="IPR001075">
    <property type="entry name" value="NIF_FeS_clus_asmbl_NifU_C"/>
</dbReference>
<dbReference type="RefSeq" id="WP_091548868.1">
    <property type="nucleotide sequence ID" value="NZ_FONY01000039.1"/>
</dbReference>
<proteinExistence type="predicted"/>
<dbReference type="Proteomes" id="UP000199513">
    <property type="component" value="Unassembled WGS sequence"/>
</dbReference>
<dbReference type="GO" id="GO:0016226">
    <property type="term" value="P:iron-sulfur cluster assembly"/>
    <property type="evidence" value="ECO:0007669"/>
    <property type="project" value="InterPro"/>
</dbReference>
<dbReference type="Pfam" id="PF01106">
    <property type="entry name" value="NifU"/>
    <property type="match status" value="1"/>
</dbReference>
<dbReference type="STRING" id="1003.SAMN04488541_103927"/>
<dbReference type="Gene3D" id="3.30.300.130">
    <property type="entry name" value="Fe-S cluster assembly (FSCA)"/>
    <property type="match status" value="1"/>
</dbReference>
<dbReference type="GO" id="GO:0005506">
    <property type="term" value="F:iron ion binding"/>
    <property type="evidence" value="ECO:0007669"/>
    <property type="project" value="InterPro"/>
</dbReference>
<keyword evidence="3" id="KW-1185">Reference proteome</keyword>
<name>A0A1I2IZZ8_9BACT</name>
<dbReference type="InterPro" id="IPR034904">
    <property type="entry name" value="FSCA_dom_sf"/>
</dbReference>
<reference evidence="2 3" key="1">
    <citation type="submission" date="2016-10" db="EMBL/GenBank/DDBJ databases">
        <authorList>
            <person name="de Groot N.N."/>
        </authorList>
    </citation>
    <scope>NUCLEOTIDE SEQUENCE [LARGE SCALE GENOMIC DNA]</scope>
    <source>
        <strain>GEY</strain>
        <strain evidence="3">DSM 9560</strain>
    </source>
</reference>
<sequence length="77" mass="8339">MKTELIQKVENALNHIRPYLEADGGNVKLLDISDEMIAQVELIGACSSCPMSVMTLKAGVEQTIKNEVPEIKGVLAV</sequence>
<feature type="domain" description="NIF system FeS cluster assembly NifU C-terminal" evidence="1">
    <location>
        <begin position="9"/>
        <end position="74"/>
    </location>
</feature>
<dbReference type="PANTHER" id="PTHR11178">
    <property type="entry name" value="IRON-SULFUR CLUSTER SCAFFOLD PROTEIN NFU-RELATED"/>
    <property type="match status" value="1"/>
</dbReference>
<evidence type="ECO:0000313" key="2">
    <source>
        <dbReference type="EMBL" id="SFF47769.1"/>
    </source>
</evidence>
<dbReference type="GO" id="GO:0051536">
    <property type="term" value="F:iron-sulfur cluster binding"/>
    <property type="evidence" value="ECO:0007669"/>
    <property type="project" value="InterPro"/>
</dbReference>